<sequence length="514" mass="55504">MLNQISQRRAVVQARTFQPAVVRHCNQIRTTYAVATEAPVASTSASIVDAPSFRANLDFKFIKENVDLVATNCKNRFSSADPHLVAALYDEFVALKTQADSLRAERNENSNAMKGKLDADKRALLIARGQELKEQLAAVEERLAKVEGALQREGQRVPNMTHPDVPLGGEEAAAVLREVGAQRHFTFSAKDHVTLAEALDMVDFESAAEVSGQKFYYLRNAGALLELALVNYAFNKVVSRGFTPIMTPDLVKASVLEKCGFQPRGAGTQIYAVEGSPLCLTGTAEVPLGGVYMDRILTEDQLPIRMAAFGHCFRTEAGAAGMAGKGLYRVHQFSKVEMFVLSTPAQSEALHQELIDIEIEMFEELGLHFKVLDMPSGDLGAPAYRKFDVEAWMPGLKRYGEISSASNCTDYQSRRLNIRYRPAGSKDAAGADAAATASGGGKKAGKKASGSGGGGSKTEFVHTLNATACAVPRMIVAILENFQQEDGSVVVPPPLRPYLGGMEIIHPPAAARKA</sequence>
<feature type="region of interest" description="Disordered" evidence="11">
    <location>
        <begin position="429"/>
        <end position="456"/>
    </location>
</feature>
<dbReference type="InterPro" id="IPR010978">
    <property type="entry name" value="tRNA-bd_arm"/>
</dbReference>
<evidence type="ECO:0000256" key="2">
    <source>
        <dbReference type="ARBA" id="ARBA00022598"/>
    </source>
</evidence>
<evidence type="ECO:0000313" key="13">
    <source>
        <dbReference type="EMBL" id="GIL83433.1"/>
    </source>
</evidence>
<reference evidence="14" key="1">
    <citation type="journal article" date="2021" name="Proc. Natl. Acad. Sci. U.S.A.">
        <title>Three genomes in the algal genus Volvox reveal the fate of a haploid sex-determining region after a transition to homothallism.</title>
        <authorList>
            <person name="Yamamoto K."/>
            <person name="Hamaji T."/>
            <person name="Kawai-Toyooka H."/>
            <person name="Matsuzaki R."/>
            <person name="Takahashi F."/>
            <person name="Nishimura Y."/>
            <person name="Kawachi M."/>
            <person name="Noguchi H."/>
            <person name="Minakuchi Y."/>
            <person name="Umen J.G."/>
            <person name="Toyoda A."/>
            <person name="Nozaki H."/>
        </authorList>
    </citation>
    <scope>NUCLEOTIDE SEQUENCE</scope>
    <source>
        <strain evidence="14">NIES-3785</strain>
        <strain evidence="13">NIES-3786</strain>
    </source>
</reference>
<dbReference type="InterPro" id="IPR045864">
    <property type="entry name" value="aa-tRNA-synth_II/BPL/LPL"/>
</dbReference>
<evidence type="ECO:0000256" key="6">
    <source>
        <dbReference type="ARBA" id="ARBA00023146"/>
    </source>
</evidence>
<dbReference type="SUPFAM" id="SSF46589">
    <property type="entry name" value="tRNA-binding arm"/>
    <property type="match status" value="1"/>
</dbReference>
<evidence type="ECO:0000256" key="11">
    <source>
        <dbReference type="SAM" id="MobiDB-lite"/>
    </source>
</evidence>
<dbReference type="AlphaFoldDB" id="A0A8J4LRI7"/>
<dbReference type="SUPFAM" id="SSF55681">
    <property type="entry name" value="Class II aaRS and biotin synthetases"/>
    <property type="match status" value="1"/>
</dbReference>
<keyword evidence="4 9" id="KW-0067">ATP-binding</keyword>
<dbReference type="InterPro" id="IPR042103">
    <property type="entry name" value="SerRS_1_N_sf"/>
</dbReference>
<keyword evidence="2" id="KW-0436">Ligase</keyword>
<evidence type="ECO:0000313" key="14">
    <source>
        <dbReference type="EMBL" id="GIM06984.1"/>
    </source>
</evidence>
<dbReference type="Proteomes" id="UP000722791">
    <property type="component" value="Unassembled WGS sequence"/>
</dbReference>
<dbReference type="GO" id="GO:0005737">
    <property type="term" value="C:cytoplasm"/>
    <property type="evidence" value="ECO:0007669"/>
    <property type="project" value="UniProtKB-ARBA"/>
</dbReference>
<dbReference type="EC" id="6.1.1.11" evidence="1"/>
<proteinExistence type="predicted"/>
<comment type="caution">
    <text evidence="14">The sequence shown here is derived from an EMBL/GenBank/DDBJ whole genome shotgun (WGS) entry which is preliminary data.</text>
</comment>
<dbReference type="Pfam" id="PF00587">
    <property type="entry name" value="tRNA-synt_2b"/>
    <property type="match status" value="1"/>
</dbReference>
<dbReference type="Proteomes" id="UP000747110">
    <property type="component" value="Unassembled WGS sequence"/>
</dbReference>
<evidence type="ECO:0000256" key="5">
    <source>
        <dbReference type="ARBA" id="ARBA00022917"/>
    </source>
</evidence>
<feature type="binding site" evidence="8">
    <location>
        <position position="283"/>
    </location>
    <ligand>
        <name>L-serine</name>
        <dbReference type="ChEBI" id="CHEBI:33384"/>
    </ligand>
</feature>
<feature type="site" description="Important for serine binding" evidence="8">
    <location>
        <position position="467"/>
    </location>
</feature>
<protein>
    <recommendedName>
        <fullName evidence="1">serine--tRNA ligase</fullName>
        <ecNumber evidence="1">6.1.1.11</ecNumber>
    </recommendedName>
    <alternativeName>
        <fullName evidence="7">Seryl-tRNA synthetase</fullName>
    </alternativeName>
</protein>
<feature type="binding site" evidence="9">
    <location>
        <begin position="314"/>
        <end position="316"/>
    </location>
    <ligand>
        <name>ATP</name>
        <dbReference type="ChEBI" id="CHEBI:30616"/>
    </ligand>
</feature>
<gene>
    <name evidence="13" type="ORF">Vretifemale_12259</name>
    <name evidence="14" type="ORF">Vretimale_11205</name>
</gene>
<name>A0A8J4LRI7_9CHLO</name>
<feature type="domain" description="Aminoacyl-transfer RNA synthetases class-II family profile" evidence="12">
    <location>
        <begin position="191"/>
        <end position="492"/>
    </location>
</feature>
<evidence type="ECO:0000256" key="10">
    <source>
        <dbReference type="SAM" id="Coils"/>
    </source>
</evidence>
<evidence type="ECO:0000313" key="15">
    <source>
        <dbReference type="Proteomes" id="UP000722791"/>
    </source>
</evidence>
<dbReference type="InterPro" id="IPR015866">
    <property type="entry name" value="Ser-tRNA-synth_1_N"/>
</dbReference>
<dbReference type="Pfam" id="PF02403">
    <property type="entry name" value="Seryl_tRNA_N"/>
    <property type="match status" value="1"/>
</dbReference>
<dbReference type="NCBIfam" id="TIGR00414">
    <property type="entry name" value="serS"/>
    <property type="match status" value="1"/>
</dbReference>
<dbReference type="InterPro" id="IPR002314">
    <property type="entry name" value="aa-tRNA-synt_IIb"/>
</dbReference>
<dbReference type="Gene3D" id="1.10.287.40">
    <property type="entry name" value="Serine-tRNA synthetase, tRNA binding domain"/>
    <property type="match status" value="1"/>
</dbReference>
<evidence type="ECO:0000259" key="12">
    <source>
        <dbReference type="PROSITE" id="PS50862"/>
    </source>
</evidence>
<dbReference type="InterPro" id="IPR006195">
    <property type="entry name" value="aa-tRNA-synth_II"/>
</dbReference>
<dbReference type="GO" id="GO:0005524">
    <property type="term" value="F:ATP binding"/>
    <property type="evidence" value="ECO:0007669"/>
    <property type="project" value="UniProtKB-KW"/>
</dbReference>
<keyword evidence="16" id="KW-1185">Reference proteome</keyword>
<keyword evidence="5" id="KW-0648">Protein biosynthesis</keyword>
<dbReference type="Gene3D" id="3.30.930.10">
    <property type="entry name" value="Bira Bifunctional Protein, Domain 2"/>
    <property type="match status" value="1"/>
</dbReference>
<evidence type="ECO:0000256" key="3">
    <source>
        <dbReference type="ARBA" id="ARBA00022741"/>
    </source>
</evidence>
<dbReference type="GO" id="GO:0006434">
    <property type="term" value="P:seryl-tRNA aminoacylation"/>
    <property type="evidence" value="ECO:0007669"/>
    <property type="project" value="InterPro"/>
</dbReference>
<organism evidence="14 15">
    <name type="scientific">Volvox reticuliferus</name>
    <dbReference type="NCBI Taxonomy" id="1737510"/>
    <lineage>
        <taxon>Eukaryota</taxon>
        <taxon>Viridiplantae</taxon>
        <taxon>Chlorophyta</taxon>
        <taxon>core chlorophytes</taxon>
        <taxon>Chlorophyceae</taxon>
        <taxon>CS clade</taxon>
        <taxon>Chlamydomonadales</taxon>
        <taxon>Volvocaceae</taxon>
        <taxon>Volvox</taxon>
    </lineage>
</organism>
<dbReference type="OrthoDB" id="10264585at2759"/>
<keyword evidence="3" id="KW-0547">Nucleotide-binding</keyword>
<feature type="binding site" evidence="8">
    <location>
        <position position="337"/>
    </location>
    <ligand>
        <name>L-serine</name>
        <dbReference type="ChEBI" id="CHEBI:33384"/>
    </ligand>
</feature>
<dbReference type="FunFam" id="3.30.930.10:FF:000055">
    <property type="entry name" value="Serine--tRNA ligase"/>
    <property type="match status" value="1"/>
</dbReference>
<evidence type="ECO:0000256" key="8">
    <source>
        <dbReference type="PIRSR" id="PIRSR001529-1"/>
    </source>
</evidence>
<keyword evidence="10" id="KW-0175">Coiled coil</keyword>
<evidence type="ECO:0000256" key="1">
    <source>
        <dbReference type="ARBA" id="ARBA00012840"/>
    </source>
</evidence>
<dbReference type="PANTHER" id="PTHR11778">
    <property type="entry name" value="SERYL-TRNA SYNTHETASE"/>
    <property type="match status" value="1"/>
</dbReference>
<feature type="binding site" evidence="9">
    <location>
        <begin position="401"/>
        <end position="404"/>
    </location>
    <ligand>
        <name>ATP</name>
        <dbReference type="ChEBI" id="CHEBI:30616"/>
    </ligand>
</feature>
<keyword evidence="6" id="KW-0030">Aminoacyl-tRNA synthetase</keyword>
<dbReference type="InterPro" id="IPR002317">
    <property type="entry name" value="Ser-tRNA-ligase_type_1"/>
</dbReference>
<feature type="binding site" evidence="8">
    <location>
        <position position="465"/>
    </location>
    <ligand>
        <name>L-serine</name>
        <dbReference type="ChEBI" id="CHEBI:33384"/>
    </ligand>
</feature>
<dbReference type="PIRSF" id="PIRSF001529">
    <property type="entry name" value="Ser-tRNA-synth_IIa"/>
    <property type="match status" value="1"/>
</dbReference>
<evidence type="ECO:0000256" key="4">
    <source>
        <dbReference type="ARBA" id="ARBA00022840"/>
    </source>
</evidence>
<dbReference type="EMBL" id="BNCP01000026">
    <property type="protein sequence ID" value="GIL83433.1"/>
    <property type="molecule type" value="Genomic_DNA"/>
</dbReference>
<feature type="coiled-coil region" evidence="10">
    <location>
        <begin position="85"/>
        <end position="156"/>
    </location>
</feature>
<evidence type="ECO:0000256" key="7">
    <source>
        <dbReference type="ARBA" id="ARBA00031113"/>
    </source>
</evidence>
<dbReference type="GO" id="GO:0004828">
    <property type="term" value="F:serine-tRNA ligase activity"/>
    <property type="evidence" value="ECO:0007669"/>
    <property type="project" value="UniProtKB-EC"/>
</dbReference>
<evidence type="ECO:0000256" key="9">
    <source>
        <dbReference type="PIRSR" id="PIRSR001529-2"/>
    </source>
</evidence>
<feature type="binding site" evidence="8">
    <location>
        <position position="314"/>
    </location>
    <ligand>
        <name>L-serine</name>
        <dbReference type="ChEBI" id="CHEBI:33384"/>
    </ligand>
</feature>
<evidence type="ECO:0000313" key="16">
    <source>
        <dbReference type="Proteomes" id="UP000747110"/>
    </source>
</evidence>
<dbReference type="InterPro" id="IPR033729">
    <property type="entry name" value="SerRS_core"/>
</dbReference>
<dbReference type="CDD" id="cd00770">
    <property type="entry name" value="SerRS_core"/>
    <property type="match status" value="1"/>
</dbReference>
<dbReference type="PRINTS" id="PR00981">
    <property type="entry name" value="TRNASYNTHSER"/>
</dbReference>
<feature type="binding site" evidence="9">
    <location>
        <begin position="330"/>
        <end position="333"/>
    </location>
    <ligand>
        <name>ATP</name>
        <dbReference type="ChEBI" id="CHEBI:30616"/>
    </ligand>
</feature>
<accession>A0A8J4LRI7</accession>
<dbReference type="EMBL" id="BNCQ01000023">
    <property type="protein sequence ID" value="GIM06984.1"/>
    <property type="molecule type" value="Genomic_DNA"/>
</dbReference>
<dbReference type="PROSITE" id="PS50862">
    <property type="entry name" value="AA_TRNA_LIGASE_II"/>
    <property type="match status" value="1"/>
</dbReference>